<reference evidence="8" key="1">
    <citation type="submission" date="2019-08" db="EMBL/GenBank/DDBJ databases">
        <title>Reference gene set and small RNA set construction with multiple tissues from Davidia involucrata Baill.</title>
        <authorList>
            <person name="Yang H."/>
            <person name="Zhou C."/>
            <person name="Li G."/>
            <person name="Wang J."/>
            <person name="Gao P."/>
            <person name="Wang M."/>
            <person name="Wang R."/>
            <person name="Zhao Y."/>
        </authorList>
    </citation>
    <scope>NUCLEOTIDE SEQUENCE</scope>
    <source>
        <tissue evidence="8">Mixed with DoveR01_LX</tissue>
    </source>
</reference>
<dbReference type="PANTHER" id="PTHR22950:SF705">
    <property type="entry name" value="AMINO ACID TRANSPORTER AVT1I-LIKE"/>
    <property type="match status" value="1"/>
</dbReference>
<evidence type="ECO:0000313" key="8">
    <source>
        <dbReference type="EMBL" id="MPA61631.1"/>
    </source>
</evidence>
<feature type="transmembrane region" description="Helical" evidence="6">
    <location>
        <begin position="377"/>
        <end position="398"/>
    </location>
</feature>
<feature type="transmembrane region" description="Helical" evidence="6">
    <location>
        <begin position="20"/>
        <end position="40"/>
    </location>
</feature>
<dbReference type="Pfam" id="PF01490">
    <property type="entry name" value="Aa_trans"/>
    <property type="match status" value="1"/>
</dbReference>
<evidence type="ECO:0000256" key="4">
    <source>
        <dbReference type="ARBA" id="ARBA00022989"/>
    </source>
</evidence>
<feature type="transmembrane region" description="Helical" evidence="6">
    <location>
        <begin position="278"/>
        <end position="298"/>
    </location>
</feature>
<evidence type="ECO:0000256" key="3">
    <source>
        <dbReference type="ARBA" id="ARBA00022970"/>
    </source>
</evidence>
<feature type="transmembrane region" description="Helical" evidence="6">
    <location>
        <begin position="160"/>
        <end position="184"/>
    </location>
</feature>
<evidence type="ECO:0000256" key="6">
    <source>
        <dbReference type="SAM" id="Phobius"/>
    </source>
</evidence>
<proteinExistence type="predicted"/>
<gene>
    <name evidence="8" type="ORF">Din_031072</name>
</gene>
<protein>
    <submittedName>
        <fullName evidence="8">Putative Transmembrane amino acid transporter family protein isoform 1</fullName>
    </submittedName>
</protein>
<name>A0A5B7B201_DAVIN</name>
<feature type="transmembrane region" description="Helical" evidence="6">
    <location>
        <begin position="234"/>
        <end position="258"/>
    </location>
</feature>
<dbReference type="GO" id="GO:0005774">
    <property type="term" value="C:vacuolar membrane"/>
    <property type="evidence" value="ECO:0007669"/>
    <property type="project" value="TreeGrafter"/>
</dbReference>
<feature type="transmembrane region" description="Helical" evidence="6">
    <location>
        <begin position="318"/>
        <end position="338"/>
    </location>
</feature>
<keyword evidence="5 6" id="KW-0472">Membrane</keyword>
<keyword evidence="3" id="KW-0029">Amino-acid transport</keyword>
<evidence type="ECO:0000259" key="7">
    <source>
        <dbReference type="Pfam" id="PF01490"/>
    </source>
</evidence>
<organism evidence="8">
    <name type="scientific">Davidia involucrata</name>
    <name type="common">Dove tree</name>
    <dbReference type="NCBI Taxonomy" id="16924"/>
    <lineage>
        <taxon>Eukaryota</taxon>
        <taxon>Viridiplantae</taxon>
        <taxon>Streptophyta</taxon>
        <taxon>Embryophyta</taxon>
        <taxon>Tracheophyta</taxon>
        <taxon>Spermatophyta</taxon>
        <taxon>Magnoliopsida</taxon>
        <taxon>eudicotyledons</taxon>
        <taxon>Gunneridae</taxon>
        <taxon>Pentapetalae</taxon>
        <taxon>asterids</taxon>
        <taxon>Cornales</taxon>
        <taxon>Nyssaceae</taxon>
        <taxon>Davidia</taxon>
    </lineage>
</organism>
<evidence type="ECO:0000256" key="2">
    <source>
        <dbReference type="ARBA" id="ARBA00022692"/>
    </source>
</evidence>
<keyword evidence="4 6" id="KW-1133">Transmembrane helix</keyword>
<feature type="transmembrane region" description="Helical" evidence="6">
    <location>
        <begin position="204"/>
        <end position="222"/>
    </location>
</feature>
<evidence type="ECO:0000256" key="5">
    <source>
        <dbReference type="ARBA" id="ARBA00023136"/>
    </source>
</evidence>
<sequence length="405" mass="44121">MANELRTPLTQSRGSSFLKACFNGTNAFLGIGLLTVPYALSSGGWLSLFLFFLIAAMTFYTGLLLKRCLDVDPSIRSYLDIAERAFGTRGRIIVSVIMNSELYLVAIGLLILEGDNLHNLFPKFMIKIGTIFTVDGRQSFVIITALVILPSMLLTDLSILSYVSATGVFSCLIILGSVVCVGAINGVGFHAKGTLLNAGGIPTAVSLYIVCFAGHPVIPSIYTSMRHPYQFSKVLLFSFTVTTITYMSMSIVAYLMYGDNVESQITLNLPTGEVSAEVAIYTTLLIPITRYALMVTPVATGIESGLSDNYKNWRPVRLLIRIALLSSTVMVACVFPYFESLMAIVGSIFVVLASFLIPCLCYLKISSSYQRWSYELMGIMGIVVFATFAGVFGTYSSIAELVQNI</sequence>
<dbReference type="AlphaFoldDB" id="A0A5B7B201"/>
<dbReference type="GO" id="GO:0015179">
    <property type="term" value="F:L-amino acid transmembrane transporter activity"/>
    <property type="evidence" value="ECO:0007669"/>
    <property type="project" value="TreeGrafter"/>
</dbReference>
<evidence type="ECO:0000256" key="1">
    <source>
        <dbReference type="ARBA" id="ARBA00004141"/>
    </source>
</evidence>
<feature type="transmembrane region" description="Helical" evidence="6">
    <location>
        <begin position="344"/>
        <end position="365"/>
    </location>
</feature>
<comment type="subcellular location">
    <subcellularLocation>
        <location evidence="1">Membrane</location>
        <topology evidence="1">Multi-pass membrane protein</topology>
    </subcellularLocation>
</comment>
<feature type="transmembrane region" description="Helical" evidence="6">
    <location>
        <begin position="46"/>
        <end position="65"/>
    </location>
</feature>
<keyword evidence="2 6" id="KW-0812">Transmembrane</keyword>
<dbReference type="PANTHER" id="PTHR22950">
    <property type="entry name" value="AMINO ACID TRANSPORTER"/>
    <property type="match status" value="1"/>
</dbReference>
<dbReference type="EMBL" id="GHES01031072">
    <property type="protein sequence ID" value="MPA61631.1"/>
    <property type="molecule type" value="Transcribed_RNA"/>
</dbReference>
<accession>A0A5B7B201</accession>
<feature type="transmembrane region" description="Helical" evidence="6">
    <location>
        <begin position="92"/>
        <end position="112"/>
    </location>
</feature>
<feature type="domain" description="Amino acid transporter transmembrane" evidence="7">
    <location>
        <begin position="14"/>
        <end position="398"/>
    </location>
</feature>
<dbReference type="InterPro" id="IPR013057">
    <property type="entry name" value="AA_transpt_TM"/>
</dbReference>
<keyword evidence="3" id="KW-0813">Transport</keyword>